<proteinExistence type="predicted"/>
<protein>
    <recommendedName>
        <fullName evidence="3">Thioredoxin domain-containing protein</fullName>
    </recommendedName>
</protein>
<dbReference type="Proteomes" id="UP000051934">
    <property type="component" value="Unassembled WGS sequence"/>
</dbReference>
<evidence type="ECO:0000259" key="3">
    <source>
        <dbReference type="PROSITE" id="PS51352"/>
    </source>
</evidence>
<dbReference type="Gene3D" id="3.40.30.10">
    <property type="entry name" value="Glutaredoxin"/>
    <property type="match status" value="1"/>
</dbReference>
<dbReference type="EMBL" id="LIBB01000057">
    <property type="protein sequence ID" value="KRO72615.1"/>
    <property type="molecule type" value="Genomic_DNA"/>
</dbReference>
<evidence type="ECO:0000256" key="2">
    <source>
        <dbReference type="SAM" id="SignalP"/>
    </source>
</evidence>
<dbReference type="PROSITE" id="PS51352">
    <property type="entry name" value="THIOREDOXIN_2"/>
    <property type="match status" value="1"/>
</dbReference>
<name>A0A0R2SCN3_9GAMM</name>
<comment type="caution">
    <text evidence="4">The sequence shown here is derived from an EMBL/GenBank/DDBJ whole genome shotgun (WGS) entry which is preliminary data.</text>
</comment>
<dbReference type="InterPro" id="IPR013740">
    <property type="entry name" value="Redoxin"/>
</dbReference>
<feature type="domain" description="Thioredoxin" evidence="3">
    <location>
        <begin position="45"/>
        <end position="187"/>
    </location>
</feature>
<feature type="region of interest" description="Disordered" evidence="1">
    <location>
        <begin position="1"/>
        <end position="23"/>
    </location>
</feature>
<dbReference type="Pfam" id="PF08534">
    <property type="entry name" value="Redoxin"/>
    <property type="match status" value="1"/>
</dbReference>
<dbReference type="GO" id="GO:0016491">
    <property type="term" value="F:oxidoreductase activity"/>
    <property type="evidence" value="ECO:0007669"/>
    <property type="project" value="InterPro"/>
</dbReference>
<keyword evidence="2" id="KW-0732">Signal</keyword>
<dbReference type="CDD" id="cd02966">
    <property type="entry name" value="TlpA_like_family"/>
    <property type="match status" value="1"/>
</dbReference>
<dbReference type="PANTHER" id="PTHR42852">
    <property type="entry name" value="THIOL:DISULFIDE INTERCHANGE PROTEIN DSBE"/>
    <property type="match status" value="1"/>
</dbReference>
<evidence type="ECO:0000313" key="5">
    <source>
        <dbReference type="Proteomes" id="UP000051934"/>
    </source>
</evidence>
<organism evidence="4 5">
    <name type="scientific">OM182 bacterium BACL3 MAG-120507-bin80</name>
    <dbReference type="NCBI Taxonomy" id="1655577"/>
    <lineage>
        <taxon>Bacteria</taxon>
        <taxon>Pseudomonadati</taxon>
        <taxon>Pseudomonadota</taxon>
        <taxon>Gammaproteobacteria</taxon>
        <taxon>OMG group</taxon>
        <taxon>OM182 clade</taxon>
    </lineage>
</organism>
<accession>A0A0R2SCN3</accession>
<dbReference type="PANTHER" id="PTHR42852:SF18">
    <property type="entry name" value="CHROMOSOME UNDETERMINED SCAFFOLD_47, WHOLE GENOME SHOTGUN SEQUENCE"/>
    <property type="match status" value="1"/>
</dbReference>
<evidence type="ECO:0000313" key="4">
    <source>
        <dbReference type="EMBL" id="KRO72615.1"/>
    </source>
</evidence>
<gene>
    <name evidence="4" type="ORF">ABR69_03500</name>
</gene>
<dbReference type="AlphaFoldDB" id="A0A0R2SCN3"/>
<dbReference type="InterPro" id="IPR036249">
    <property type="entry name" value="Thioredoxin-like_sf"/>
</dbReference>
<sequence length="188" mass="20746">MTSQISGARPLTPSQKRLSGRQKTSTTRLAITCALAFASVFANAVEEGDMAPNFTLPSIYDGKPTIDLASLRGKTVYVDFWASWCAPCLRSMPAYNELYNRYHDQGLEFVAINVDNPIEDGLDFLLDTPLDFLIPSDPDGEVTERFGVVGMPTSYLIDPTGKVRLVHMGFRDGDMEEIEAAIQEVMAE</sequence>
<feature type="signal peptide" evidence="2">
    <location>
        <begin position="1"/>
        <end position="44"/>
    </location>
</feature>
<feature type="chain" id="PRO_5006423563" description="Thioredoxin domain-containing protein" evidence="2">
    <location>
        <begin position="45"/>
        <end position="188"/>
    </location>
</feature>
<evidence type="ECO:0000256" key="1">
    <source>
        <dbReference type="SAM" id="MobiDB-lite"/>
    </source>
</evidence>
<dbReference type="InterPro" id="IPR050553">
    <property type="entry name" value="Thioredoxin_ResA/DsbE_sf"/>
</dbReference>
<reference evidence="4 5" key="1">
    <citation type="submission" date="2015-10" db="EMBL/GenBank/DDBJ databases">
        <title>Metagenome-Assembled Genomes uncover a global brackish microbiome.</title>
        <authorList>
            <person name="Hugerth L.W."/>
            <person name="Larsson J."/>
            <person name="Alneberg J."/>
            <person name="Lindh M.V."/>
            <person name="Legrand C."/>
            <person name="Pinhassi J."/>
            <person name="Andersson A.F."/>
        </authorList>
    </citation>
    <scope>NUCLEOTIDE SEQUENCE [LARGE SCALE GENOMIC DNA]</scope>
    <source>
        <strain evidence="4">BACL4 MAG-120507-bin80</strain>
    </source>
</reference>
<dbReference type="SUPFAM" id="SSF52833">
    <property type="entry name" value="Thioredoxin-like"/>
    <property type="match status" value="1"/>
</dbReference>
<dbReference type="InterPro" id="IPR013766">
    <property type="entry name" value="Thioredoxin_domain"/>
</dbReference>